<name>A0ABP0RDY8_9DINO</name>
<evidence type="ECO:0000256" key="1">
    <source>
        <dbReference type="SAM" id="Phobius"/>
    </source>
</evidence>
<feature type="transmembrane region" description="Helical" evidence="1">
    <location>
        <begin position="395"/>
        <end position="417"/>
    </location>
</feature>
<evidence type="ECO:0000313" key="3">
    <source>
        <dbReference type="Proteomes" id="UP001642464"/>
    </source>
</evidence>
<dbReference type="Proteomes" id="UP001642464">
    <property type="component" value="Unassembled WGS sequence"/>
</dbReference>
<gene>
    <name evidence="2" type="ORF">SCF082_LOCUS45692</name>
</gene>
<comment type="caution">
    <text evidence="2">The sequence shown here is derived from an EMBL/GenBank/DDBJ whole genome shotgun (WGS) entry which is preliminary data.</text>
</comment>
<keyword evidence="1" id="KW-1133">Transmembrane helix</keyword>
<accession>A0ABP0RDY8</accession>
<dbReference type="EMBL" id="CAXAMM010041117">
    <property type="protein sequence ID" value="CAK9097406.1"/>
    <property type="molecule type" value="Genomic_DNA"/>
</dbReference>
<protein>
    <submittedName>
        <fullName evidence="2">SET domain-containing protein 8</fullName>
    </submittedName>
</protein>
<keyword evidence="3" id="KW-1185">Reference proteome</keyword>
<evidence type="ECO:0000313" key="2">
    <source>
        <dbReference type="EMBL" id="CAK9097406.1"/>
    </source>
</evidence>
<organism evidence="2 3">
    <name type="scientific">Durusdinium trenchii</name>
    <dbReference type="NCBI Taxonomy" id="1381693"/>
    <lineage>
        <taxon>Eukaryota</taxon>
        <taxon>Sar</taxon>
        <taxon>Alveolata</taxon>
        <taxon>Dinophyceae</taxon>
        <taxon>Suessiales</taxon>
        <taxon>Symbiodiniaceae</taxon>
        <taxon>Durusdinium</taxon>
    </lineage>
</organism>
<keyword evidence="1" id="KW-0812">Transmembrane</keyword>
<keyword evidence="1" id="KW-0472">Membrane</keyword>
<sequence>MYDIDRSIRTRYIVVSCCSIVTNSVCTHMLHVQSLLPFKPVLLPVVFRYARGMPVEHWMFSERMARQEDSAGGGKALMNFMEGHFPEFHRHHDAAELKRWWSSSEPRILVVGPSSSSLAAKAKDFMPVFRLAHVWEEFFDIASADAQVMVEVLGSDFAFERGQTWALVLRSSSGAITKEHVRNVRDMAPLIQDFISEEIQRQAPVATVRNYQQLCGDKALSQGTSKTYCLILVDASTEDTVKALRELESSQKAYYQEVQELRNTGEDSEEPFRIQPIRVASSSSRLPWKPAAPGPSFASIWAEASEARVFVLEMETRKFAAVKTPSLNEIFQNIAYEDLKLEDLHDEGPPLSRLFSDPETTLRREVSAFLSTSRGAICAYVLVALVVSVAPELELLQLAVPMVILVLVMMLASPTLFRKVISIFWCTMSSSRMECQRNF</sequence>
<proteinExistence type="predicted"/>
<reference evidence="2 3" key="1">
    <citation type="submission" date="2024-02" db="EMBL/GenBank/DDBJ databases">
        <authorList>
            <person name="Chen Y."/>
            <person name="Shah S."/>
            <person name="Dougan E. K."/>
            <person name="Thang M."/>
            <person name="Chan C."/>
        </authorList>
    </citation>
    <scope>NUCLEOTIDE SEQUENCE [LARGE SCALE GENOMIC DNA]</scope>
</reference>
<feature type="transmembrane region" description="Helical" evidence="1">
    <location>
        <begin position="368"/>
        <end position="389"/>
    </location>
</feature>